<evidence type="ECO:0000256" key="3">
    <source>
        <dbReference type="ARBA" id="ARBA00022989"/>
    </source>
</evidence>
<protein>
    <submittedName>
        <fullName evidence="8">O-antigen polymerase</fullName>
    </submittedName>
</protein>
<evidence type="ECO:0000313" key="8">
    <source>
        <dbReference type="EMBL" id="GEP29120.1"/>
    </source>
</evidence>
<accession>A0A512L3S6</accession>
<proteinExistence type="predicted"/>
<dbReference type="Pfam" id="PF04932">
    <property type="entry name" value="Wzy_C"/>
    <property type="match status" value="1"/>
</dbReference>
<feature type="transmembrane region" description="Helical" evidence="5">
    <location>
        <begin position="171"/>
        <end position="189"/>
    </location>
</feature>
<feature type="transmembrane region" description="Helical" evidence="5">
    <location>
        <begin position="236"/>
        <end position="253"/>
    </location>
</feature>
<comment type="caution">
    <text evidence="8">The sequence shown here is derived from an EMBL/GenBank/DDBJ whole genome shotgun (WGS) entry which is preliminary data.</text>
</comment>
<evidence type="ECO:0000256" key="5">
    <source>
        <dbReference type="SAM" id="Phobius"/>
    </source>
</evidence>
<dbReference type="PANTHER" id="PTHR37422:SF13">
    <property type="entry name" value="LIPOPOLYSACCHARIDE BIOSYNTHESIS PROTEIN PA4999-RELATED"/>
    <property type="match status" value="1"/>
</dbReference>
<gene>
    <name evidence="8" type="ORF">TPL01_02580</name>
</gene>
<dbReference type="RefSeq" id="WP_147069981.1">
    <property type="nucleotide sequence ID" value="NZ_AP021884.1"/>
</dbReference>
<feature type="transmembrane region" description="Helical" evidence="5">
    <location>
        <begin position="129"/>
        <end position="151"/>
    </location>
</feature>
<feature type="transmembrane region" description="Helical" evidence="5">
    <location>
        <begin position="43"/>
        <end position="64"/>
    </location>
</feature>
<dbReference type="OrthoDB" id="9772644at2"/>
<feature type="domain" description="O-antigen ligase-related" evidence="6">
    <location>
        <begin position="200"/>
        <end position="338"/>
    </location>
</feature>
<keyword evidence="3 5" id="KW-1133">Transmembrane helix</keyword>
<feature type="transmembrane region" description="Helical" evidence="5">
    <location>
        <begin position="367"/>
        <end position="386"/>
    </location>
</feature>
<dbReference type="InterPro" id="IPR007016">
    <property type="entry name" value="O-antigen_ligase-rel_domated"/>
</dbReference>
<dbReference type="AlphaFoldDB" id="A0A512L3S6"/>
<reference evidence="8 9" key="1">
    <citation type="submission" date="2019-07" db="EMBL/GenBank/DDBJ databases">
        <title>Whole genome shotgun sequence of Thiobacillus plumbophilus NBRC 107929.</title>
        <authorList>
            <person name="Hosoyama A."/>
            <person name="Uohara A."/>
            <person name="Ohji S."/>
            <person name="Ichikawa N."/>
        </authorList>
    </citation>
    <scope>NUCLEOTIDE SEQUENCE [LARGE SCALE GENOMIC DNA]</scope>
    <source>
        <strain evidence="8 9">NBRC 107929</strain>
    </source>
</reference>
<dbReference type="Pfam" id="PF19358">
    <property type="entry name" value="DUF5935"/>
    <property type="match status" value="1"/>
</dbReference>
<keyword evidence="4 5" id="KW-0472">Membrane</keyword>
<dbReference type="InterPro" id="IPR017528">
    <property type="entry name" value="CHP03097O-antigen_lig-rel"/>
</dbReference>
<dbReference type="PANTHER" id="PTHR37422">
    <property type="entry name" value="TEICHURONIC ACID BIOSYNTHESIS PROTEIN TUAE"/>
    <property type="match status" value="1"/>
</dbReference>
<dbReference type="GO" id="GO:0016020">
    <property type="term" value="C:membrane"/>
    <property type="evidence" value="ECO:0007669"/>
    <property type="project" value="UniProtKB-SubCell"/>
</dbReference>
<evidence type="ECO:0000259" key="7">
    <source>
        <dbReference type="Pfam" id="PF19358"/>
    </source>
</evidence>
<evidence type="ECO:0000256" key="1">
    <source>
        <dbReference type="ARBA" id="ARBA00004141"/>
    </source>
</evidence>
<organism evidence="8 9">
    <name type="scientific">Sulfuriferula plumbiphila</name>
    <dbReference type="NCBI Taxonomy" id="171865"/>
    <lineage>
        <taxon>Bacteria</taxon>
        <taxon>Pseudomonadati</taxon>
        <taxon>Pseudomonadota</taxon>
        <taxon>Betaproteobacteria</taxon>
        <taxon>Nitrosomonadales</taxon>
        <taxon>Sulfuricellaceae</taxon>
        <taxon>Sulfuriferula</taxon>
    </lineage>
</organism>
<keyword evidence="9" id="KW-1185">Reference proteome</keyword>
<name>A0A512L3S6_9PROT</name>
<feature type="domain" description="DUF5935" evidence="7">
    <location>
        <begin position="1"/>
        <end position="186"/>
    </location>
</feature>
<evidence type="ECO:0000259" key="6">
    <source>
        <dbReference type="Pfam" id="PF04932"/>
    </source>
</evidence>
<sequence length="443" mass="49651">MRDIFVFAVVFGTLPFILGKPYIGIYLWSWLGYMNPHRLAWGFAYNFPFAFIVAIVTLAALVFSREPRRVPWTRESIVLLMLILWMLVTTIFSLYPQLAWLQMEKVAKIQLMIFLTMVLINTREKLETLVLIIALSLGFYGIKGGIFTIVHGGAYRVQGPYGTFIGGNNEMALALIMTIPLIWYLHLNAKKIWMRHSYTAAMFLCAIAVIGSQSRGALVGGVAMGVFLWLKTRNKLFTGLVMALAVVAILAIMPAEWHARMSTIDTYQNDASAEGRINAWWTAFNLSKDRPLVGGGFDTFQPAVFEAYAPDPYNVHDVHSIYFEMLGEHGYVGFGLFMLLAWLTWRKGARIIRECGKDPERKWAADLARMLQVSMVGFASAGAFLGLANFDLYYHLIAIMVMTGVVALKQSSAAGKVVMTPIRTAPQPFVRSGGDRINRISQD</sequence>
<dbReference type="NCBIfam" id="TIGR03097">
    <property type="entry name" value="PEP_O_lig_1"/>
    <property type="match status" value="1"/>
</dbReference>
<keyword evidence="2 5" id="KW-0812">Transmembrane</keyword>
<feature type="transmembrane region" description="Helical" evidence="5">
    <location>
        <begin position="76"/>
        <end position="94"/>
    </location>
</feature>
<dbReference type="EMBL" id="BKAD01000002">
    <property type="protein sequence ID" value="GEP29120.1"/>
    <property type="molecule type" value="Genomic_DNA"/>
</dbReference>
<evidence type="ECO:0000313" key="9">
    <source>
        <dbReference type="Proteomes" id="UP000321337"/>
    </source>
</evidence>
<comment type="subcellular location">
    <subcellularLocation>
        <location evidence="1">Membrane</location>
        <topology evidence="1">Multi-pass membrane protein</topology>
    </subcellularLocation>
</comment>
<feature type="transmembrane region" description="Helical" evidence="5">
    <location>
        <begin position="392"/>
        <end position="408"/>
    </location>
</feature>
<dbReference type="Proteomes" id="UP000321337">
    <property type="component" value="Unassembled WGS sequence"/>
</dbReference>
<dbReference type="InterPro" id="IPR051533">
    <property type="entry name" value="WaaL-like"/>
</dbReference>
<evidence type="ECO:0000256" key="2">
    <source>
        <dbReference type="ARBA" id="ARBA00022692"/>
    </source>
</evidence>
<dbReference type="InterPro" id="IPR045979">
    <property type="entry name" value="DUF5935"/>
</dbReference>
<feature type="transmembrane region" description="Helical" evidence="5">
    <location>
        <begin position="201"/>
        <end position="230"/>
    </location>
</feature>
<evidence type="ECO:0000256" key="4">
    <source>
        <dbReference type="ARBA" id="ARBA00023136"/>
    </source>
</evidence>